<keyword evidence="9" id="KW-0812">Transmembrane</keyword>
<evidence type="ECO:0000256" key="1">
    <source>
        <dbReference type="ARBA" id="ARBA00004123"/>
    </source>
</evidence>
<feature type="region of interest" description="Disordered" evidence="8">
    <location>
        <begin position="1"/>
        <end position="31"/>
    </location>
</feature>
<dbReference type="InterPro" id="IPR017970">
    <property type="entry name" value="Homeobox_CS"/>
</dbReference>
<evidence type="ECO:0000259" key="10">
    <source>
        <dbReference type="PROSITE" id="PS50071"/>
    </source>
</evidence>
<sequence>MVNCLGDNEAGSHRTTAPGHQRARGPCRPEKGRPTLDRCEGGCVSQGTEIATKMNCVVTPDMFIAPTAVGQNPLNASCGCRPSKKTGVRPGKAETVAYRDPVIVISYLLKRYSRCGASKVAAERRLILTTATLDRNFYSRRTYLIFGYAVDKLPTRPTNEFCQFLTVEGGGKGSPDGGQLCYTEVRRSVSGQRGSPADFPLCFCPQLHLLLTVNIHHRVIPTYGLLILIMCLLAVVYHIIGTPLGLPDAYIILSLLADSKEDHKNEKNKIHFDQKQNKNWSGDGDVAVWRMGRGTNVRRKRQDSPKFRQPSTSVSPQGDVLNRIGTRPIICQIMTLLHQKMERLLSDIRVVGRLMDAAPRPFQHEFEKRRSFFRDVRDELLLFDGEQALSKQPPHKNNPFPLKQQSIICPSISLLSGSIGDGRERLDVMILAWKSQSESNLWSRSSPPLRTKICPNAASISPAPISLRCQSKMLEYQIDSYPTCDTTTSLSTPFSVKDILNMDPDYNYYVKREYSAHYDLGPQFWEGPPAEPAYNYYPEAEECAPRPQFDHFDYYVPQAKEKEYAARSDVPIEVHPQVTSSKTELRKSGRQRSKRKPRVLFSQAQVYELERRFKQQKYLSAPEREQMAQGLKLTPTQVKIWFQNRRYKSKRQTVGQKEEKGQVGPNVTANPMGFCTTPYVFQTNAYHPQEFACDGVKYGDINFV</sequence>
<protein>
    <recommendedName>
        <fullName evidence="10">Homeobox domain-containing protein</fullName>
    </recommendedName>
</protein>
<feature type="DNA-binding region" description="Homeobox" evidence="6">
    <location>
        <begin position="594"/>
        <end position="653"/>
    </location>
</feature>
<evidence type="ECO:0000256" key="6">
    <source>
        <dbReference type="PROSITE-ProRule" id="PRU00108"/>
    </source>
</evidence>
<evidence type="ECO:0000256" key="2">
    <source>
        <dbReference type="ARBA" id="ARBA00022473"/>
    </source>
</evidence>
<dbReference type="GO" id="GO:0030154">
    <property type="term" value="P:cell differentiation"/>
    <property type="evidence" value="ECO:0007669"/>
    <property type="project" value="TreeGrafter"/>
</dbReference>
<dbReference type="Proteomes" id="UP000719412">
    <property type="component" value="Unassembled WGS sequence"/>
</dbReference>
<evidence type="ECO:0000313" key="11">
    <source>
        <dbReference type="EMBL" id="KAH0813881.1"/>
    </source>
</evidence>
<evidence type="ECO:0000256" key="7">
    <source>
        <dbReference type="RuleBase" id="RU000682"/>
    </source>
</evidence>
<evidence type="ECO:0000256" key="9">
    <source>
        <dbReference type="SAM" id="Phobius"/>
    </source>
</evidence>
<dbReference type="GO" id="GO:0000978">
    <property type="term" value="F:RNA polymerase II cis-regulatory region sequence-specific DNA binding"/>
    <property type="evidence" value="ECO:0007669"/>
    <property type="project" value="TreeGrafter"/>
</dbReference>
<comment type="subcellular location">
    <subcellularLocation>
        <location evidence="1 6 7">Nucleus</location>
    </subcellularLocation>
</comment>
<feature type="region of interest" description="Disordered" evidence="8">
    <location>
        <begin position="297"/>
        <end position="318"/>
    </location>
</feature>
<proteinExistence type="predicted"/>
<dbReference type="PANTHER" id="PTHR24340:SF41">
    <property type="entry name" value="MUSCLE-SPECIFIC HOMEOBOX PROTEIN TINMAN-RELATED"/>
    <property type="match status" value="1"/>
</dbReference>
<accession>A0A8J6HGS7</accession>
<name>A0A8J6HGS7_TENMO</name>
<dbReference type="PROSITE" id="PS00027">
    <property type="entry name" value="HOMEOBOX_1"/>
    <property type="match status" value="1"/>
</dbReference>
<keyword evidence="3 6" id="KW-0238">DNA-binding</keyword>
<keyword evidence="9" id="KW-1133">Transmembrane helix</keyword>
<dbReference type="InterPro" id="IPR050394">
    <property type="entry name" value="Homeobox_NK-like"/>
</dbReference>
<dbReference type="InterPro" id="IPR001356">
    <property type="entry name" value="HD"/>
</dbReference>
<dbReference type="PRINTS" id="PR00024">
    <property type="entry name" value="HOMEOBOX"/>
</dbReference>
<evidence type="ECO:0000256" key="3">
    <source>
        <dbReference type="ARBA" id="ARBA00023125"/>
    </source>
</evidence>
<dbReference type="CDD" id="cd00086">
    <property type="entry name" value="homeodomain"/>
    <property type="match status" value="1"/>
</dbReference>
<dbReference type="SMART" id="SM00389">
    <property type="entry name" value="HOX"/>
    <property type="match status" value="1"/>
</dbReference>
<keyword evidence="2" id="KW-0217">Developmental protein</keyword>
<dbReference type="EMBL" id="JABDTM020024867">
    <property type="protein sequence ID" value="KAH0813881.1"/>
    <property type="molecule type" value="Genomic_DNA"/>
</dbReference>
<keyword evidence="4 6" id="KW-0371">Homeobox</keyword>
<evidence type="ECO:0000256" key="5">
    <source>
        <dbReference type="ARBA" id="ARBA00023242"/>
    </source>
</evidence>
<feature type="domain" description="Homeobox" evidence="10">
    <location>
        <begin position="592"/>
        <end position="652"/>
    </location>
</feature>
<dbReference type="Gene3D" id="1.10.10.60">
    <property type="entry name" value="Homeodomain-like"/>
    <property type="match status" value="1"/>
</dbReference>
<dbReference type="Pfam" id="PF00046">
    <property type="entry name" value="Homeodomain"/>
    <property type="match status" value="1"/>
</dbReference>
<dbReference type="GO" id="GO:0005634">
    <property type="term" value="C:nucleus"/>
    <property type="evidence" value="ECO:0007669"/>
    <property type="project" value="UniProtKB-SubCell"/>
</dbReference>
<keyword evidence="5 6" id="KW-0539">Nucleus</keyword>
<keyword evidence="9" id="KW-0472">Membrane</keyword>
<evidence type="ECO:0000256" key="4">
    <source>
        <dbReference type="ARBA" id="ARBA00023155"/>
    </source>
</evidence>
<dbReference type="PROSITE" id="PS50071">
    <property type="entry name" value="HOMEOBOX_2"/>
    <property type="match status" value="1"/>
</dbReference>
<dbReference type="InterPro" id="IPR009057">
    <property type="entry name" value="Homeodomain-like_sf"/>
</dbReference>
<feature type="transmembrane region" description="Helical" evidence="9">
    <location>
        <begin position="220"/>
        <end position="240"/>
    </location>
</feature>
<reference evidence="11" key="2">
    <citation type="submission" date="2021-08" db="EMBL/GenBank/DDBJ databases">
        <authorList>
            <person name="Eriksson T."/>
        </authorList>
    </citation>
    <scope>NUCLEOTIDE SEQUENCE</scope>
    <source>
        <strain evidence="11">Stoneville</strain>
        <tissue evidence="11">Whole head</tissue>
    </source>
</reference>
<comment type="caution">
    <text evidence="11">The sequence shown here is derived from an EMBL/GenBank/DDBJ whole genome shotgun (WGS) entry which is preliminary data.</text>
</comment>
<dbReference type="AlphaFoldDB" id="A0A8J6HGS7"/>
<keyword evidence="12" id="KW-1185">Reference proteome</keyword>
<organism evidence="11 12">
    <name type="scientific">Tenebrio molitor</name>
    <name type="common">Yellow mealworm beetle</name>
    <dbReference type="NCBI Taxonomy" id="7067"/>
    <lineage>
        <taxon>Eukaryota</taxon>
        <taxon>Metazoa</taxon>
        <taxon>Ecdysozoa</taxon>
        <taxon>Arthropoda</taxon>
        <taxon>Hexapoda</taxon>
        <taxon>Insecta</taxon>
        <taxon>Pterygota</taxon>
        <taxon>Neoptera</taxon>
        <taxon>Endopterygota</taxon>
        <taxon>Coleoptera</taxon>
        <taxon>Polyphaga</taxon>
        <taxon>Cucujiformia</taxon>
        <taxon>Tenebrionidae</taxon>
        <taxon>Tenebrio</taxon>
    </lineage>
</organism>
<gene>
    <name evidence="11" type="ORF">GEV33_008909</name>
</gene>
<evidence type="ECO:0000313" key="12">
    <source>
        <dbReference type="Proteomes" id="UP000719412"/>
    </source>
</evidence>
<dbReference type="GO" id="GO:0000981">
    <property type="term" value="F:DNA-binding transcription factor activity, RNA polymerase II-specific"/>
    <property type="evidence" value="ECO:0007669"/>
    <property type="project" value="InterPro"/>
</dbReference>
<evidence type="ECO:0000256" key="8">
    <source>
        <dbReference type="SAM" id="MobiDB-lite"/>
    </source>
</evidence>
<dbReference type="InterPro" id="IPR020479">
    <property type="entry name" value="HD_metazoa"/>
</dbReference>
<dbReference type="PANTHER" id="PTHR24340">
    <property type="entry name" value="HOMEOBOX PROTEIN NKX"/>
    <property type="match status" value="1"/>
</dbReference>
<dbReference type="SUPFAM" id="SSF46689">
    <property type="entry name" value="Homeodomain-like"/>
    <property type="match status" value="1"/>
</dbReference>
<reference evidence="11" key="1">
    <citation type="journal article" date="2020" name="J Insects Food Feed">
        <title>The yellow mealworm (Tenebrio molitor) genome: a resource for the emerging insects as food and feed industry.</title>
        <authorList>
            <person name="Eriksson T."/>
            <person name="Andere A."/>
            <person name="Kelstrup H."/>
            <person name="Emery V."/>
            <person name="Picard C."/>
        </authorList>
    </citation>
    <scope>NUCLEOTIDE SEQUENCE</scope>
    <source>
        <strain evidence="11">Stoneville</strain>
        <tissue evidence="11">Whole head</tissue>
    </source>
</reference>